<gene>
    <name evidence="2" type="ORF">ACJMK2_018583</name>
</gene>
<evidence type="ECO:0000256" key="1">
    <source>
        <dbReference type="SAM" id="Phobius"/>
    </source>
</evidence>
<keyword evidence="1" id="KW-0812">Transmembrane</keyword>
<dbReference type="AlphaFoldDB" id="A0ABD3UDW5"/>
<protein>
    <submittedName>
        <fullName evidence="2">Uncharacterized protein</fullName>
    </submittedName>
</protein>
<reference evidence="2 3" key="1">
    <citation type="submission" date="2024-11" db="EMBL/GenBank/DDBJ databases">
        <title>Chromosome-level genome assembly of the freshwater bivalve Anodonta woodiana.</title>
        <authorList>
            <person name="Chen X."/>
        </authorList>
    </citation>
    <scope>NUCLEOTIDE SEQUENCE [LARGE SCALE GENOMIC DNA]</scope>
    <source>
        <strain evidence="2">MN2024</strain>
        <tissue evidence="2">Gills</tissue>
    </source>
</reference>
<accession>A0ABD3UDW5</accession>
<keyword evidence="1" id="KW-1133">Transmembrane helix</keyword>
<name>A0ABD3UDW5_SINWO</name>
<evidence type="ECO:0000313" key="3">
    <source>
        <dbReference type="Proteomes" id="UP001634394"/>
    </source>
</evidence>
<evidence type="ECO:0000313" key="2">
    <source>
        <dbReference type="EMBL" id="KAL3847686.1"/>
    </source>
</evidence>
<proteinExistence type="predicted"/>
<comment type="caution">
    <text evidence="2">The sequence shown here is derived from an EMBL/GenBank/DDBJ whole genome shotgun (WGS) entry which is preliminary data.</text>
</comment>
<sequence length="67" mass="7690">MHLATVKLSPRDDTVIFLLYFLPWKIILFSLDISHVHLSSNFAHGMLEKSLNNSRLSTSYSKKLKAD</sequence>
<dbReference type="Proteomes" id="UP001634394">
    <property type="component" value="Unassembled WGS sequence"/>
</dbReference>
<organism evidence="2 3">
    <name type="scientific">Sinanodonta woodiana</name>
    <name type="common">Chinese pond mussel</name>
    <name type="synonym">Anodonta woodiana</name>
    <dbReference type="NCBI Taxonomy" id="1069815"/>
    <lineage>
        <taxon>Eukaryota</taxon>
        <taxon>Metazoa</taxon>
        <taxon>Spiralia</taxon>
        <taxon>Lophotrochozoa</taxon>
        <taxon>Mollusca</taxon>
        <taxon>Bivalvia</taxon>
        <taxon>Autobranchia</taxon>
        <taxon>Heteroconchia</taxon>
        <taxon>Palaeoheterodonta</taxon>
        <taxon>Unionida</taxon>
        <taxon>Unionoidea</taxon>
        <taxon>Unionidae</taxon>
        <taxon>Unioninae</taxon>
        <taxon>Sinanodonta</taxon>
    </lineage>
</organism>
<keyword evidence="1" id="KW-0472">Membrane</keyword>
<dbReference type="EMBL" id="JBJQND010000016">
    <property type="protein sequence ID" value="KAL3847686.1"/>
    <property type="molecule type" value="Genomic_DNA"/>
</dbReference>
<keyword evidence="3" id="KW-1185">Reference proteome</keyword>
<feature type="transmembrane region" description="Helical" evidence="1">
    <location>
        <begin position="15"/>
        <end position="33"/>
    </location>
</feature>